<comment type="caution">
    <text evidence="2">The sequence shown here is derived from an EMBL/GenBank/DDBJ whole genome shotgun (WGS) entry which is preliminary data.</text>
</comment>
<dbReference type="SUPFAM" id="SSF52058">
    <property type="entry name" value="L domain-like"/>
    <property type="match status" value="1"/>
</dbReference>
<protein>
    <submittedName>
        <fullName evidence="2">Uncharacterized protein</fullName>
    </submittedName>
</protein>
<reference evidence="2 3" key="1">
    <citation type="journal article" date="2023" name="Plants (Basel)">
        <title>Bridging the Gap: Combining Genomics and Transcriptomics Approaches to Understand Stylosanthes scabra, an Orphan Legume from the Brazilian Caatinga.</title>
        <authorList>
            <person name="Ferreira-Neto J.R.C."/>
            <person name="da Silva M.D."/>
            <person name="Binneck E."/>
            <person name="de Melo N.F."/>
            <person name="da Silva R.H."/>
            <person name="de Melo A.L.T.M."/>
            <person name="Pandolfi V."/>
            <person name="Bustamante F.O."/>
            <person name="Brasileiro-Vidal A.C."/>
            <person name="Benko-Iseppon A.M."/>
        </authorList>
    </citation>
    <scope>NUCLEOTIDE SEQUENCE [LARGE SCALE GENOMIC DNA]</scope>
    <source>
        <tissue evidence="2">Leaves</tissue>
    </source>
</reference>
<dbReference type="Gene3D" id="3.80.10.10">
    <property type="entry name" value="Ribonuclease Inhibitor"/>
    <property type="match status" value="1"/>
</dbReference>
<keyword evidence="3" id="KW-1185">Reference proteome</keyword>
<proteinExistence type="predicted"/>
<evidence type="ECO:0000313" key="3">
    <source>
        <dbReference type="Proteomes" id="UP001341840"/>
    </source>
</evidence>
<gene>
    <name evidence="2" type="ORF">PIB30_051740</name>
</gene>
<name>A0ABU6THT2_9FABA</name>
<feature type="region of interest" description="Disordered" evidence="1">
    <location>
        <begin position="280"/>
        <end position="331"/>
    </location>
</feature>
<sequence length="331" mass="37479">MHSSCNKLLANGICLFASFQLPNLFWLLKSGHWKPGTTRGFNSQPPERKVYSRDGNEFTMSSFFKLMFDHFFLLPSNCKKLASWITSKGLQSEGLTYLSLEHWNEVKWFPREACLPSSLQSLQLLHFPNLETLDFEGIHHLISLQQLTIEECPKLENFTEERLPASMEKLYIRGQCRLRSKLEEMNGLGSNSKQYRRMSFVDFDFPPFLQVFCLLVCYGGGIRVPKDPGSKSLSKGTRGWKERLFSRNSSVSELGSEVKRELNAGIASVSRLMERLETRENNRVEDASLSNHSTDSSIAETSNRRNVEALGRNSSPGNNSPATFSAGSDSN</sequence>
<dbReference type="InterPro" id="IPR032675">
    <property type="entry name" value="LRR_dom_sf"/>
</dbReference>
<dbReference type="EMBL" id="JASCZI010090990">
    <property type="protein sequence ID" value="MED6148292.1"/>
    <property type="molecule type" value="Genomic_DNA"/>
</dbReference>
<evidence type="ECO:0000313" key="2">
    <source>
        <dbReference type="EMBL" id="MED6148292.1"/>
    </source>
</evidence>
<accession>A0ABU6THT2</accession>
<evidence type="ECO:0000256" key="1">
    <source>
        <dbReference type="SAM" id="MobiDB-lite"/>
    </source>
</evidence>
<organism evidence="2 3">
    <name type="scientific">Stylosanthes scabra</name>
    <dbReference type="NCBI Taxonomy" id="79078"/>
    <lineage>
        <taxon>Eukaryota</taxon>
        <taxon>Viridiplantae</taxon>
        <taxon>Streptophyta</taxon>
        <taxon>Embryophyta</taxon>
        <taxon>Tracheophyta</taxon>
        <taxon>Spermatophyta</taxon>
        <taxon>Magnoliopsida</taxon>
        <taxon>eudicotyledons</taxon>
        <taxon>Gunneridae</taxon>
        <taxon>Pentapetalae</taxon>
        <taxon>rosids</taxon>
        <taxon>fabids</taxon>
        <taxon>Fabales</taxon>
        <taxon>Fabaceae</taxon>
        <taxon>Papilionoideae</taxon>
        <taxon>50 kb inversion clade</taxon>
        <taxon>dalbergioids sensu lato</taxon>
        <taxon>Dalbergieae</taxon>
        <taxon>Pterocarpus clade</taxon>
        <taxon>Stylosanthes</taxon>
    </lineage>
</organism>
<feature type="compositionally biased region" description="Polar residues" evidence="1">
    <location>
        <begin position="312"/>
        <end position="331"/>
    </location>
</feature>
<feature type="compositionally biased region" description="Polar residues" evidence="1">
    <location>
        <begin position="288"/>
        <end position="301"/>
    </location>
</feature>
<dbReference type="Proteomes" id="UP001341840">
    <property type="component" value="Unassembled WGS sequence"/>
</dbReference>